<keyword evidence="3" id="KW-0732">Signal</keyword>
<dbReference type="Proteomes" id="UP000530263">
    <property type="component" value="Unassembled WGS sequence"/>
</dbReference>
<name>A0A7K4SGD6_COLPI</name>
<evidence type="ECO:0000313" key="13">
    <source>
        <dbReference type="Proteomes" id="UP000530263"/>
    </source>
</evidence>
<evidence type="ECO:0000256" key="2">
    <source>
        <dbReference type="ARBA" id="ARBA00022692"/>
    </source>
</evidence>
<evidence type="ECO:0000256" key="7">
    <source>
        <dbReference type="ARBA" id="ARBA00023136"/>
    </source>
</evidence>
<dbReference type="PANTHER" id="PTHR13771:SF9">
    <property type="entry name" value="INTERCELLULAR ADHESION MOLECULE 5"/>
    <property type="match status" value="1"/>
</dbReference>
<evidence type="ECO:0000256" key="5">
    <source>
        <dbReference type="ARBA" id="ARBA00022889"/>
    </source>
</evidence>
<sequence>LLNVTEWNSSVLCFYRCHGHREVLSAKVVVYSPPERPVLSPVPPLAVGSPHDLSCAVSGAAPPRLLTLSLLLNGEPLRTKTFTHIGHDEPTTMSLTHPLTPQRGHHG</sequence>
<dbReference type="GO" id="GO:0098609">
    <property type="term" value="P:cell-cell adhesion"/>
    <property type="evidence" value="ECO:0007669"/>
    <property type="project" value="InterPro"/>
</dbReference>
<evidence type="ECO:0000256" key="10">
    <source>
        <dbReference type="ARBA" id="ARBA00023319"/>
    </source>
</evidence>
<protein>
    <submittedName>
        <fullName evidence="12">ICAM3 protein</fullName>
    </submittedName>
</protein>
<keyword evidence="9" id="KW-0325">Glycoprotein</keyword>
<accession>A0A7K4SGD6</accession>
<evidence type="ECO:0000256" key="9">
    <source>
        <dbReference type="ARBA" id="ARBA00023180"/>
    </source>
</evidence>
<proteinExistence type="predicted"/>
<keyword evidence="6" id="KW-1133">Transmembrane helix</keyword>
<feature type="non-terminal residue" evidence="12">
    <location>
        <position position="107"/>
    </location>
</feature>
<keyword evidence="7" id="KW-0472">Membrane</keyword>
<organism evidence="12 13">
    <name type="scientific">Columbina picui</name>
    <name type="common">Picui ground-dove</name>
    <dbReference type="NCBI Taxonomy" id="115618"/>
    <lineage>
        <taxon>Eukaryota</taxon>
        <taxon>Metazoa</taxon>
        <taxon>Chordata</taxon>
        <taxon>Craniata</taxon>
        <taxon>Vertebrata</taxon>
        <taxon>Euteleostomi</taxon>
        <taxon>Archelosauria</taxon>
        <taxon>Archosauria</taxon>
        <taxon>Dinosauria</taxon>
        <taxon>Saurischia</taxon>
        <taxon>Theropoda</taxon>
        <taxon>Coelurosauria</taxon>
        <taxon>Aves</taxon>
        <taxon>Neognathae</taxon>
        <taxon>Neoaves</taxon>
        <taxon>Columbimorphae</taxon>
        <taxon>Columbiformes</taxon>
        <taxon>Columbidae</taxon>
        <taxon>Columbina</taxon>
    </lineage>
</organism>
<keyword evidence="4" id="KW-0677">Repeat</keyword>
<evidence type="ECO:0000256" key="4">
    <source>
        <dbReference type="ARBA" id="ARBA00022737"/>
    </source>
</evidence>
<dbReference type="InterPro" id="IPR036179">
    <property type="entry name" value="Ig-like_dom_sf"/>
</dbReference>
<keyword evidence="5" id="KW-0130">Cell adhesion</keyword>
<evidence type="ECO:0000256" key="6">
    <source>
        <dbReference type="ARBA" id="ARBA00022989"/>
    </source>
</evidence>
<dbReference type="PANTHER" id="PTHR13771">
    <property type="entry name" value="INTERCELLULAR ADHESION MOLECULE"/>
    <property type="match status" value="1"/>
</dbReference>
<dbReference type="InterPro" id="IPR003987">
    <property type="entry name" value="ICAM_VCAM_N"/>
</dbReference>
<dbReference type="InterPro" id="IPR047012">
    <property type="entry name" value="ICAM_VCAM"/>
</dbReference>
<feature type="non-terminal residue" evidence="12">
    <location>
        <position position="1"/>
    </location>
</feature>
<comment type="subcellular location">
    <subcellularLocation>
        <location evidence="1">Membrane</location>
        <topology evidence="1">Single-pass type I membrane protein</topology>
    </subcellularLocation>
</comment>
<keyword evidence="2" id="KW-0812">Transmembrane</keyword>
<dbReference type="GO" id="GO:0005178">
    <property type="term" value="F:integrin binding"/>
    <property type="evidence" value="ECO:0007669"/>
    <property type="project" value="InterPro"/>
</dbReference>
<feature type="region of interest" description="Disordered" evidence="11">
    <location>
        <begin position="85"/>
        <end position="107"/>
    </location>
</feature>
<reference evidence="12 13" key="1">
    <citation type="submission" date="2019-09" db="EMBL/GenBank/DDBJ databases">
        <title>Bird 10,000 Genomes (B10K) Project - Family phase.</title>
        <authorList>
            <person name="Zhang G."/>
        </authorList>
    </citation>
    <scope>NUCLEOTIDE SEQUENCE [LARGE SCALE GENOMIC DNA]</scope>
    <source>
        <strain evidence="12">B10K-DU-021-26</strain>
        <tissue evidence="12">Mixed tissue sample</tissue>
    </source>
</reference>
<keyword evidence="13" id="KW-1185">Reference proteome</keyword>
<dbReference type="AlphaFoldDB" id="A0A7K4SGD6"/>
<evidence type="ECO:0000256" key="1">
    <source>
        <dbReference type="ARBA" id="ARBA00004479"/>
    </source>
</evidence>
<evidence type="ECO:0000256" key="11">
    <source>
        <dbReference type="SAM" id="MobiDB-lite"/>
    </source>
</evidence>
<evidence type="ECO:0000256" key="3">
    <source>
        <dbReference type="ARBA" id="ARBA00022729"/>
    </source>
</evidence>
<dbReference type="PRINTS" id="PR01472">
    <property type="entry name" value="ICAMVCAM1"/>
</dbReference>
<evidence type="ECO:0000256" key="8">
    <source>
        <dbReference type="ARBA" id="ARBA00023157"/>
    </source>
</evidence>
<evidence type="ECO:0000313" key="12">
    <source>
        <dbReference type="EMBL" id="NWQ84881.1"/>
    </source>
</evidence>
<keyword evidence="8" id="KW-1015">Disulfide bond</keyword>
<dbReference type="InterPro" id="IPR013783">
    <property type="entry name" value="Ig-like_fold"/>
</dbReference>
<gene>
    <name evidence="12" type="primary">Icam3</name>
    <name evidence="12" type="ORF">COLPIC_R14080</name>
</gene>
<comment type="caution">
    <text evidence="12">The sequence shown here is derived from an EMBL/GenBank/DDBJ whole genome shotgun (WGS) entry which is preliminary data.</text>
</comment>
<dbReference type="GO" id="GO:0005886">
    <property type="term" value="C:plasma membrane"/>
    <property type="evidence" value="ECO:0007669"/>
    <property type="project" value="TreeGrafter"/>
</dbReference>
<dbReference type="OrthoDB" id="5843397at2759"/>
<dbReference type="Gene3D" id="2.60.40.10">
    <property type="entry name" value="Immunoglobulins"/>
    <property type="match status" value="1"/>
</dbReference>
<dbReference type="EMBL" id="VYZG01008803">
    <property type="protein sequence ID" value="NWQ84881.1"/>
    <property type="molecule type" value="Genomic_DNA"/>
</dbReference>
<keyword evidence="10" id="KW-0393">Immunoglobulin domain</keyword>
<dbReference type="SUPFAM" id="SSF48726">
    <property type="entry name" value="Immunoglobulin"/>
    <property type="match status" value="1"/>
</dbReference>